<keyword evidence="3" id="KW-1003">Cell membrane</keyword>
<feature type="transmembrane region" description="Helical" evidence="8">
    <location>
        <begin position="77"/>
        <end position="95"/>
    </location>
</feature>
<dbReference type="InterPro" id="IPR032808">
    <property type="entry name" value="DoxX"/>
</dbReference>
<proteinExistence type="inferred from homology"/>
<feature type="transmembrane region" description="Helical" evidence="8">
    <location>
        <begin position="102"/>
        <end position="125"/>
    </location>
</feature>
<accession>A0ABS9TH40</accession>
<evidence type="ECO:0000256" key="1">
    <source>
        <dbReference type="ARBA" id="ARBA00004651"/>
    </source>
</evidence>
<feature type="compositionally biased region" description="Polar residues" evidence="7">
    <location>
        <begin position="1"/>
        <end position="13"/>
    </location>
</feature>
<dbReference type="Proteomes" id="UP001299970">
    <property type="component" value="Unassembled WGS sequence"/>
</dbReference>
<protein>
    <submittedName>
        <fullName evidence="9">DoxX family protein</fullName>
    </submittedName>
</protein>
<evidence type="ECO:0000256" key="3">
    <source>
        <dbReference type="ARBA" id="ARBA00022475"/>
    </source>
</evidence>
<dbReference type="PANTHER" id="PTHR33452:SF1">
    <property type="entry name" value="INNER MEMBRANE PROTEIN YPHA-RELATED"/>
    <property type="match status" value="1"/>
</dbReference>
<evidence type="ECO:0000256" key="5">
    <source>
        <dbReference type="ARBA" id="ARBA00022989"/>
    </source>
</evidence>
<evidence type="ECO:0000313" key="10">
    <source>
        <dbReference type="Proteomes" id="UP001299970"/>
    </source>
</evidence>
<comment type="subcellular location">
    <subcellularLocation>
        <location evidence="1">Cell membrane</location>
        <topology evidence="1">Multi-pass membrane protein</topology>
    </subcellularLocation>
</comment>
<feature type="transmembrane region" description="Helical" evidence="8">
    <location>
        <begin position="176"/>
        <end position="195"/>
    </location>
</feature>
<evidence type="ECO:0000256" key="7">
    <source>
        <dbReference type="SAM" id="MobiDB-lite"/>
    </source>
</evidence>
<dbReference type="InterPro" id="IPR051907">
    <property type="entry name" value="DoxX-like_oxidoreductase"/>
</dbReference>
<feature type="region of interest" description="Disordered" evidence="7">
    <location>
        <begin position="1"/>
        <end position="28"/>
    </location>
</feature>
<gene>
    <name evidence="9" type="ORF">MMF94_18735</name>
</gene>
<feature type="transmembrane region" description="Helical" evidence="8">
    <location>
        <begin position="145"/>
        <end position="164"/>
    </location>
</feature>
<evidence type="ECO:0000256" key="6">
    <source>
        <dbReference type="ARBA" id="ARBA00023136"/>
    </source>
</evidence>
<dbReference type="Pfam" id="PF07681">
    <property type="entry name" value="DoxX"/>
    <property type="match status" value="1"/>
</dbReference>
<comment type="similarity">
    <text evidence="2">Belongs to the DoxX family.</text>
</comment>
<sequence>MNHGNQGTTSLAGGTTDPVTVETPAVRAPDDRYGGTGFDVALLLLRLILATTIGAHGLIKVFGFLGGPGLSSFAHVLHGYGFTRGITLLSWVTGLTEVGASVMLVLGLVTPLAAAGVLGVQLSVVWAKHGGGFFEGAGTGFEFELTLAVIALVLLLAGSGRLSLDARTPWGRRPLSFGLAGLLVAILASIVINVAF</sequence>
<keyword evidence="5 8" id="KW-1133">Transmembrane helix</keyword>
<comment type="caution">
    <text evidence="9">The sequence shown here is derived from an EMBL/GenBank/DDBJ whole genome shotgun (WGS) entry which is preliminary data.</text>
</comment>
<reference evidence="9 10" key="1">
    <citation type="submission" date="2022-03" db="EMBL/GenBank/DDBJ databases">
        <title>Pseudonocardia alaer sp. nov., a novel actinomycete isolated from reed forest soil.</title>
        <authorList>
            <person name="Wang L."/>
        </authorList>
    </citation>
    <scope>NUCLEOTIDE SEQUENCE [LARGE SCALE GENOMIC DNA]</scope>
    <source>
        <strain evidence="9 10">Y-16303</strain>
    </source>
</reference>
<name>A0ABS9TH40_9PSEU</name>
<keyword evidence="10" id="KW-1185">Reference proteome</keyword>
<organism evidence="9 10">
    <name type="scientific">Pseudonocardia alaniniphila</name>
    <dbReference type="NCBI Taxonomy" id="75291"/>
    <lineage>
        <taxon>Bacteria</taxon>
        <taxon>Bacillati</taxon>
        <taxon>Actinomycetota</taxon>
        <taxon>Actinomycetes</taxon>
        <taxon>Pseudonocardiales</taxon>
        <taxon>Pseudonocardiaceae</taxon>
        <taxon>Pseudonocardia</taxon>
    </lineage>
</organism>
<feature type="transmembrane region" description="Helical" evidence="8">
    <location>
        <begin position="40"/>
        <end position="65"/>
    </location>
</feature>
<evidence type="ECO:0000256" key="4">
    <source>
        <dbReference type="ARBA" id="ARBA00022692"/>
    </source>
</evidence>
<evidence type="ECO:0000256" key="2">
    <source>
        <dbReference type="ARBA" id="ARBA00006679"/>
    </source>
</evidence>
<evidence type="ECO:0000256" key="8">
    <source>
        <dbReference type="SAM" id="Phobius"/>
    </source>
</evidence>
<dbReference type="EMBL" id="JAKXMK010000015">
    <property type="protein sequence ID" value="MCH6167728.1"/>
    <property type="molecule type" value="Genomic_DNA"/>
</dbReference>
<evidence type="ECO:0000313" key="9">
    <source>
        <dbReference type="EMBL" id="MCH6167728.1"/>
    </source>
</evidence>
<keyword evidence="6 8" id="KW-0472">Membrane</keyword>
<dbReference type="PANTHER" id="PTHR33452">
    <property type="entry name" value="OXIDOREDUCTASE CATD-RELATED"/>
    <property type="match status" value="1"/>
</dbReference>
<dbReference type="RefSeq" id="WP_241038220.1">
    <property type="nucleotide sequence ID" value="NZ_BAAAJF010000019.1"/>
</dbReference>
<keyword evidence="4 8" id="KW-0812">Transmembrane</keyword>